<keyword evidence="13" id="KW-0511">Multifunctional enzyme</keyword>
<dbReference type="OrthoDB" id="9806925at2"/>
<evidence type="ECO:0000313" key="22">
    <source>
        <dbReference type="EMBL" id="PPI87894.1"/>
    </source>
</evidence>
<keyword evidence="5 18" id="KW-0479">Metal-binding</keyword>
<evidence type="ECO:0000256" key="14">
    <source>
        <dbReference type="ARBA" id="ARBA00025153"/>
    </source>
</evidence>
<comment type="catalytic activity">
    <reaction evidence="16 17 19">
        <text>(6S)-NADPHX + ADP = AMP + phosphate + NADPH + H(+)</text>
        <dbReference type="Rhea" id="RHEA:32235"/>
        <dbReference type="ChEBI" id="CHEBI:15378"/>
        <dbReference type="ChEBI" id="CHEBI:43474"/>
        <dbReference type="ChEBI" id="CHEBI:57783"/>
        <dbReference type="ChEBI" id="CHEBI:64076"/>
        <dbReference type="ChEBI" id="CHEBI:456215"/>
        <dbReference type="ChEBI" id="CHEBI:456216"/>
        <dbReference type="EC" id="4.2.1.136"/>
    </reaction>
</comment>
<dbReference type="AlphaFoldDB" id="A0A2P5SZX5"/>
<feature type="binding site" evidence="18">
    <location>
        <begin position="68"/>
        <end position="72"/>
    </location>
    <ligand>
        <name>(6S)-NADPHX</name>
        <dbReference type="ChEBI" id="CHEBI:64076"/>
    </ligand>
</feature>
<dbReference type="InterPro" id="IPR000631">
    <property type="entry name" value="CARKD"/>
</dbReference>
<feature type="binding site" evidence="18">
    <location>
        <position position="166"/>
    </location>
    <ligand>
        <name>(6S)-NADPHX</name>
        <dbReference type="ChEBI" id="CHEBI:64076"/>
    </ligand>
</feature>
<feature type="domain" description="YjeF C-terminal" evidence="20">
    <location>
        <begin position="231"/>
        <end position="499"/>
    </location>
</feature>
<evidence type="ECO:0000256" key="12">
    <source>
        <dbReference type="ARBA" id="ARBA00023239"/>
    </source>
</evidence>
<feature type="binding site" evidence="18">
    <location>
        <position position="69"/>
    </location>
    <ligand>
        <name>K(+)</name>
        <dbReference type="ChEBI" id="CHEBI:29103"/>
    </ligand>
</feature>
<evidence type="ECO:0000256" key="18">
    <source>
        <dbReference type="HAMAP-Rule" id="MF_01966"/>
    </source>
</evidence>
<keyword evidence="8 17" id="KW-0521">NADP</keyword>
<feature type="binding site" evidence="18">
    <location>
        <position position="169"/>
    </location>
    <ligand>
        <name>K(+)</name>
        <dbReference type="ChEBI" id="CHEBI:29103"/>
    </ligand>
</feature>
<evidence type="ECO:0000256" key="16">
    <source>
        <dbReference type="ARBA" id="ARBA00049209"/>
    </source>
</evidence>
<comment type="cofactor">
    <cofactor evidence="18 19">
        <name>K(+)</name>
        <dbReference type="ChEBI" id="CHEBI:29103"/>
    </cofactor>
    <text evidence="18 19">Binds 1 potassium ion per subunit.</text>
</comment>
<dbReference type="EC" id="5.1.99.6" evidence="19"/>
<comment type="similarity">
    <text evidence="18">Belongs to the NnrE/AIBP family.</text>
</comment>
<dbReference type="GO" id="GO:0052855">
    <property type="term" value="F:ADP-dependent NAD(P)H-hydrate dehydratase activity"/>
    <property type="evidence" value="ECO:0007669"/>
    <property type="project" value="UniProtKB-UniRule"/>
</dbReference>
<evidence type="ECO:0000256" key="2">
    <source>
        <dbReference type="ARBA" id="ARBA00000909"/>
    </source>
</evidence>
<comment type="cofactor">
    <cofactor evidence="17">
        <name>Mg(2+)</name>
        <dbReference type="ChEBI" id="CHEBI:18420"/>
    </cofactor>
</comment>
<accession>A0A2P5SZX5</accession>
<feature type="binding site" evidence="17">
    <location>
        <begin position="411"/>
        <end position="415"/>
    </location>
    <ligand>
        <name>AMP</name>
        <dbReference type="ChEBI" id="CHEBI:456215"/>
    </ligand>
</feature>
<dbReference type="NCBIfam" id="TIGR00196">
    <property type="entry name" value="yjeF_cterm"/>
    <property type="match status" value="1"/>
</dbReference>
<dbReference type="Pfam" id="PF03853">
    <property type="entry name" value="YjeF_N"/>
    <property type="match status" value="1"/>
</dbReference>
<evidence type="ECO:0000256" key="1">
    <source>
        <dbReference type="ARBA" id="ARBA00000013"/>
    </source>
</evidence>
<feature type="binding site" evidence="17">
    <location>
        <position position="267"/>
    </location>
    <ligand>
        <name>(6S)-NADPHX</name>
        <dbReference type="ChEBI" id="CHEBI:64076"/>
    </ligand>
</feature>
<dbReference type="InterPro" id="IPR036652">
    <property type="entry name" value="YjeF_N_dom_sf"/>
</dbReference>
<evidence type="ECO:0000256" key="10">
    <source>
        <dbReference type="ARBA" id="ARBA00023027"/>
    </source>
</evidence>
<evidence type="ECO:0000313" key="23">
    <source>
        <dbReference type="Proteomes" id="UP000296153"/>
    </source>
</evidence>
<evidence type="ECO:0000256" key="6">
    <source>
        <dbReference type="ARBA" id="ARBA00022741"/>
    </source>
</evidence>
<feature type="binding site" evidence="18">
    <location>
        <position position="133"/>
    </location>
    <ligand>
        <name>K(+)</name>
        <dbReference type="ChEBI" id="CHEBI:29103"/>
    </ligand>
</feature>
<comment type="catalytic activity">
    <reaction evidence="2 18 19">
        <text>(6R)-NADPHX = (6S)-NADPHX</text>
        <dbReference type="Rhea" id="RHEA:32227"/>
        <dbReference type="ChEBI" id="CHEBI:64076"/>
        <dbReference type="ChEBI" id="CHEBI:64077"/>
        <dbReference type="EC" id="5.1.99.6"/>
    </reaction>
</comment>
<evidence type="ECO:0000256" key="11">
    <source>
        <dbReference type="ARBA" id="ARBA00023235"/>
    </source>
</evidence>
<evidence type="ECO:0000259" key="20">
    <source>
        <dbReference type="PROSITE" id="PS51383"/>
    </source>
</evidence>
<dbReference type="Proteomes" id="UP000296153">
    <property type="component" value="Unassembled WGS sequence"/>
</dbReference>
<dbReference type="NCBIfam" id="NF007856">
    <property type="entry name" value="PRK10565.1"/>
    <property type="match status" value="1"/>
</dbReference>
<dbReference type="Gene3D" id="3.40.1190.20">
    <property type="match status" value="1"/>
</dbReference>
<evidence type="ECO:0000256" key="13">
    <source>
        <dbReference type="ARBA" id="ARBA00023268"/>
    </source>
</evidence>
<keyword evidence="9 18" id="KW-0630">Potassium</keyword>
<dbReference type="PIRSF" id="PIRSF017184">
    <property type="entry name" value="Nnr"/>
    <property type="match status" value="1"/>
</dbReference>
<organism evidence="22 23">
    <name type="scientific">Candidatus Pantoea edessiphila</name>
    <dbReference type="NCBI Taxonomy" id="2044610"/>
    <lineage>
        <taxon>Bacteria</taxon>
        <taxon>Pseudomonadati</taxon>
        <taxon>Pseudomonadota</taxon>
        <taxon>Gammaproteobacteria</taxon>
        <taxon>Enterobacterales</taxon>
        <taxon>Erwiniaceae</taxon>
        <taxon>Pantoea</taxon>
    </lineage>
</organism>
<evidence type="ECO:0000256" key="9">
    <source>
        <dbReference type="ARBA" id="ARBA00022958"/>
    </source>
</evidence>
<feature type="binding site" evidence="17">
    <location>
        <position position="440"/>
    </location>
    <ligand>
        <name>(6S)-NADPHX</name>
        <dbReference type="ChEBI" id="CHEBI:64076"/>
    </ligand>
</feature>
<keyword evidence="11 18" id="KW-0413">Isomerase</keyword>
<evidence type="ECO:0000256" key="4">
    <source>
        <dbReference type="ARBA" id="ARBA00009524"/>
    </source>
</evidence>
<dbReference type="PANTHER" id="PTHR12592:SF0">
    <property type="entry name" value="ATP-DEPENDENT (S)-NAD(P)H-HYDRATE DEHYDRATASE"/>
    <property type="match status" value="1"/>
</dbReference>
<comment type="subunit">
    <text evidence="17">Homotetramer.</text>
</comment>
<keyword evidence="7 17" id="KW-0067">ATP-binding</keyword>
<dbReference type="FunFam" id="3.40.50.10260:FF:000003">
    <property type="entry name" value="Multifunctional fusion protein"/>
    <property type="match status" value="1"/>
</dbReference>
<keyword evidence="6 17" id="KW-0547">Nucleotide-binding</keyword>
<dbReference type="PANTHER" id="PTHR12592">
    <property type="entry name" value="ATP-DEPENDENT (S)-NAD(P)H-HYDRATE DEHYDRATASE FAMILY MEMBER"/>
    <property type="match status" value="1"/>
</dbReference>
<comment type="similarity">
    <text evidence="17">Belongs to the NnrD/CARKD family.</text>
</comment>
<comment type="catalytic activity">
    <reaction evidence="1 18 19">
        <text>(6R)-NADHX = (6S)-NADHX</text>
        <dbReference type="Rhea" id="RHEA:32215"/>
        <dbReference type="ChEBI" id="CHEBI:64074"/>
        <dbReference type="ChEBI" id="CHEBI:64075"/>
        <dbReference type="EC" id="5.1.99.6"/>
    </reaction>
</comment>
<dbReference type="PROSITE" id="PS51385">
    <property type="entry name" value="YJEF_N"/>
    <property type="match status" value="1"/>
</dbReference>
<dbReference type="InterPro" id="IPR004443">
    <property type="entry name" value="YjeF_N_dom"/>
</dbReference>
<dbReference type="EC" id="4.2.1.136" evidence="19"/>
<evidence type="ECO:0000256" key="7">
    <source>
        <dbReference type="ARBA" id="ARBA00022840"/>
    </source>
</evidence>
<feature type="binding site" evidence="18">
    <location>
        <begin position="137"/>
        <end position="143"/>
    </location>
    <ligand>
        <name>(6S)-NADPHX</name>
        <dbReference type="ChEBI" id="CHEBI:64076"/>
    </ligand>
</feature>
<comment type="caution">
    <text evidence="22">The sequence shown here is derived from an EMBL/GenBank/DDBJ whole genome shotgun (WGS) entry which is preliminary data.</text>
</comment>
<evidence type="ECO:0000256" key="17">
    <source>
        <dbReference type="HAMAP-Rule" id="MF_01965"/>
    </source>
</evidence>
<dbReference type="InterPro" id="IPR030677">
    <property type="entry name" value="Nnr"/>
</dbReference>
<feature type="binding site" evidence="17">
    <location>
        <position position="439"/>
    </location>
    <ligand>
        <name>AMP</name>
        <dbReference type="ChEBI" id="CHEBI:456215"/>
    </ligand>
</feature>
<evidence type="ECO:0000256" key="3">
    <source>
        <dbReference type="ARBA" id="ARBA00006001"/>
    </source>
</evidence>
<comment type="function">
    <text evidence="18">Catalyzes the epimerization of the S- and R-forms of NAD(P)HX, a damaged form of NAD(P)H that is a result of enzymatic or heat-dependent hydration. This is a prerequisite for the S-specific NAD(P)H-hydrate dehydratase to allow the repair of both epimers of NAD(P)HX.</text>
</comment>
<dbReference type="NCBIfam" id="TIGR00197">
    <property type="entry name" value="yjeF_nterm"/>
    <property type="match status" value="1"/>
</dbReference>
<dbReference type="Gene3D" id="3.40.50.10260">
    <property type="entry name" value="YjeF N-terminal domain"/>
    <property type="match status" value="1"/>
</dbReference>
<reference evidence="22 23" key="1">
    <citation type="journal article" date="2018" name="Genome Biol. Evol.">
        <title>Cladogenesis and Genomic Streamlining in Extracellular Endosymbionts of Tropical Stink Bugs.</title>
        <authorList>
            <person name="Otero-Bravo A."/>
            <person name="Goffredi S."/>
            <person name="Sabree Z.L."/>
        </authorList>
    </citation>
    <scope>NUCLEOTIDE SEQUENCE [LARGE SCALE GENOMIC DNA]</scope>
    <source>
        <strain evidence="22 23">SoEE</strain>
    </source>
</reference>
<evidence type="ECO:0000256" key="15">
    <source>
        <dbReference type="ARBA" id="ARBA00048238"/>
    </source>
</evidence>
<evidence type="ECO:0000256" key="8">
    <source>
        <dbReference type="ARBA" id="ARBA00022857"/>
    </source>
</evidence>
<dbReference type="HAMAP" id="MF_01965">
    <property type="entry name" value="NADHX_dehydratase"/>
    <property type="match status" value="1"/>
</dbReference>
<keyword evidence="12 17" id="KW-0456">Lyase</keyword>
<protein>
    <recommendedName>
        <fullName evidence="19">Bifunctional NAD(P)H-hydrate repair enzyme</fullName>
    </recommendedName>
    <alternativeName>
        <fullName evidence="19">Nicotinamide nucleotide repair protein</fullName>
    </alternativeName>
    <domain>
        <recommendedName>
            <fullName evidence="19">ADP-dependent (S)-NAD(P)H-hydrate dehydratase</fullName>
            <ecNumber evidence="19">4.2.1.136</ecNumber>
        </recommendedName>
        <alternativeName>
            <fullName evidence="19">ADP-dependent NAD(P)HX dehydratase</fullName>
        </alternativeName>
    </domain>
    <domain>
        <recommendedName>
            <fullName evidence="19">NAD(P)H-hydrate epimerase</fullName>
            <ecNumber evidence="19">5.1.99.6</ecNumber>
        </recommendedName>
    </domain>
</protein>
<sequence length="503" mass="54561">MIFLVEKNRLPYSVWPIKSLNKLEVDAACYLNISLYEIMLRAGNAICNHISKYWPDAINWLFLCGHGNNGGDGYVAARIAKISGKKVTLISYSNEIKDLSREAQIAYNEWISIGGKIHEVDAKWPDKIDIIIDALLGTGINRVPNSAYSSLIKKANLHSAPILSVDIPSGLFASNGNVLGNAIYASHTLSFITLKPGQLIGKARDFIGELHYIDLGLSSFFLNKKAPILRFDSSCLSYWLKPRRPTSHKGDYGKLLFIGGNIGTAGAIFMAAEAALRTGAGLVKLLTYKENIAPIVGTRPEIMIDDIKNEYVLKESLLWADIIIIGPGLGNNNLAKDILNKVSLSKKPMIWDADALNFLSTTKDKCCNRIITPHSGEASRLLNCSLDEIEKDRLYTARCLSNQYGGIVVLKGAGTIIVEEGKIAIADVGNAGMASGGMGDILTGIIAALVGQQLTLFDAACAGCIVHGTAADELASNRGLRGILATDLFKILWKFINPDIKKI</sequence>
<dbReference type="GO" id="GO:0046496">
    <property type="term" value="P:nicotinamide nucleotide metabolic process"/>
    <property type="evidence" value="ECO:0007669"/>
    <property type="project" value="UniProtKB-UniRule"/>
</dbReference>
<feature type="binding site" evidence="17">
    <location>
        <position position="374"/>
    </location>
    <ligand>
        <name>(6S)-NADPHX</name>
        <dbReference type="ChEBI" id="CHEBI:64076"/>
    </ligand>
</feature>
<proteinExistence type="inferred from homology"/>
<evidence type="ECO:0000259" key="21">
    <source>
        <dbReference type="PROSITE" id="PS51385"/>
    </source>
</evidence>
<dbReference type="InterPro" id="IPR029056">
    <property type="entry name" value="Ribokinase-like"/>
</dbReference>
<comment type="function">
    <text evidence="14 19">Bifunctional enzyme that catalyzes the epimerization of the S- and R-forms of NAD(P)HX and the dehydration of the S-form of NAD(P)HX at the expense of ADP, which is converted to AMP. This allows the repair of both epimers of NAD(P)HX, a damaged form of NAD(P)H that is a result of enzymatic or heat-dependent hydration.</text>
</comment>
<dbReference type="HAMAP" id="MF_01966">
    <property type="entry name" value="NADHX_epimerase"/>
    <property type="match status" value="1"/>
</dbReference>
<dbReference type="CDD" id="cd01171">
    <property type="entry name" value="YXKO-related"/>
    <property type="match status" value="1"/>
</dbReference>
<dbReference type="PROSITE" id="PS51383">
    <property type="entry name" value="YJEF_C_3"/>
    <property type="match status" value="1"/>
</dbReference>
<dbReference type="GO" id="GO:0110051">
    <property type="term" value="P:metabolite repair"/>
    <property type="evidence" value="ECO:0007669"/>
    <property type="project" value="TreeGrafter"/>
</dbReference>
<keyword evidence="10 17" id="KW-0520">NAD</keyword>
<dbReference type="SUPFAM" id="SSF64153">
    <property type="entry name" value="YjeF N-terminal domain-like"/>
    <property type="match status" value="1"/>
</dbReference>
<feature type="binding site" evidence="17">
    <location>
        <position position="328"/>
    </location>
    <ligand>
        <name>(6S)-NADPHX</name>
        <dbReference type="ChEBI" id="CHEBI:64076"/>
    </ligand>
</feature>
<comment type="similarity">
    <text evidence="3 19">In the N-terminal section; belongs to the NnrE/AIBP family.</text>
</comment>
<feature type="binding site" evidence="18">
    <location>
        <position position="148"/>
    </location>
    <ligand>
        <name>(6S)-NADPHX</name>
        <dbReference type="ChEBI" id="CHEBI:64076"/>
    </ligand>
</feature>
<dbReference type="FunFam" id="3.40.1190.20:FF:000017">
    <property type="entry name" value="Multifunctional fusion protein"/>
    <property type="match status" value="1"/>
</dbReference>
<comment type="catalytic activity">
    <reaction evidence="15 17 19">
        <text>(6S)-NADHX + ADP = AMP + phosphate + NADH + H(+)</text>
        <dbReference type="Rhea" id="RHEA:32223"/>
        <dbReference type="ChEBI" id="CHEBI:15378"/>
        <dbReference type="ChEBI" id="CHEBI:43474"/>
        <dbReference type="ChEBI" id="CHEBI:57945"/>
        <dbReference type="ChEBI" id="CHEBI:64074"/>
        <dbReference type="ChEBI" id="CHEBI:456215"/>
        <dbReference type="ChEBI" id="CHEBI:456216"/>
        <dbReference type="EC" id="4.2.1.136"/>
    </reaction>
</comment>
<dbReference type="GO" id="GO:0005524">
    <property type="term" value="F:ATP binding"/>
    <property type="evidence" value="ECO:0007669"/>
    <property type="project" value="UniProtKB-UniRule"/>
</dbReference>
<name>A0A2P5SZX5_9GAMM</name>
<evidence type="ECO:0000256" key="19">
    <source>
        <dbReference type="PIRNR" id="PIRNR017184"/>
    </source>
</evidence>
<comment type="similarity">
    <text evidence="4 19">In the C-terminal section; belongs to the NnrD/CARKD family.</text>
</comment>
<evidence type="ECO:0000256" key="5">
    <source>
        <dbReference type="ARBA" id="ARBA00022723"/>
    </source>
</evidence>
<feature type="domain" description="YjeF N-terminal" evidence="21">
    <location>
        <begin position="20"/>
        <end position="223"/>
    </location>
</feature>
<dbReference type="SUPFAM" id="SSF53613">
    <property type="entry name" value="Ribokinase-like"/>
    <property type="match status" value="1"/>
</dbReference>
<dbReference type="EMBL" id="PDKT01000003">
    <property type="protein sequence ID" value="PPI87894.1"/>
    <property type="molecule type" value="Genomic_DNA"/>
</dbReference>
<comment type="function">
    <text evidence="17">Catalyzes the dehydration of the S-form of NAD(P)HX at the expense of ADP, which is converted to AMP. Together with NAD(P)HX epimerase, which catalyzes the epimerization of the S- and R-forms, the enzyme allows the repair of both epimers of NAD(P)HX, a damaged form of NAD(P)H that is a result of enzymatic or heat-dependent hydration.</text>
</comment>
<dbReference type="GO" id="GO:0046872">
    <property type="term" value="F:metal ion binding"/>
    <property type="evidence" value="ECO:0007669"/>
    <property type="project" value="UniProtKB-UniRule"/>
</dbReference>
<dbReference type="Pfam" id="PF01256">
    <property type="entry name" value="Carb_kinase"/>
    <property type="match status" value="1"/>
</dbReference>
<dbReference type="GO" id="GO:0052856">
    <property type="term" value="F:NAD(P)HX epimerase activity"/>
    <property type="evidence" value="ECO:0007669"/>
    <property type="project" value="UniProtKB-UniRule"/>
</dbReference>
<gene>
    <name evidence="18" type="primary">nnrE</name>
    <name evidence="17" type="synonym">nnrD</name>
    <name evidence="22" type="ORF">CRV12_02305</name>
</gene>